<keyword evidence="2" id="KW-1185">Reference proteome</keyword>
<comment type="caution">
    <text evidence="1">The sequence shown here is derived from an EMBL/GenBank/DDBJ whole genome shotgun (WGS) entry which is preliminary data.</text>
</comment>
<reference evidence="2" key="1">
    <citation type="journal article" date="2019" name="Int. J. Syst. Evol. Microbiol.">
        <title>The Global Catalogue of Microorganisms (GCM) 10K type strain sequencing project: providing services to taxonomists for standard genome sequencing and annotation.</title>
        <authorList>
            <consortium name="The Broad Institute Genomics Platform"/>
            <consortium name="The Broad Institute Genome Sequencing Center for Infectious Disease"/>
            <person name="Wu L."/>
            <person name="Ma J."/>
        </authorList>
    </citation>
    <scope>NUCLEOTIDE SEQUENCE [LARGE SCALE GENOMIC DNA]</scope>
    <source>
        <strain evidence="2">CCUG 66188</strain>
    </source>
</reference>
<accession>A0ABW2BA68</accession>
<dbReference type="Proteomes" id="UP001596353">
    <property type="component" value="Unassembled WGS sequence"/>
</dbReference>
<protein>
    <submittedName>
        <fullName evidence="1">IS66 family insertion sequence element accessory protein TnpB</fullName>
    </submittedName>
</protein>
<name>A0ABW2BA68_9RHOB</name>
<organism evidence="1 2">
    <name type="scientific">Sulfitobacter porphyrae</name>
    <dbReference type="NCBI Taxonomy" id="1246864"/>
    <lineage>
        <taxon>Bacteria</taxon>
        <taxon>Pseudomonadati</taxon>
        <taxon>Pseudomonadota</taxon>
        <taxon>Alphaproteobacteria</taxon>
        <taxon>Rhodobacterales</taxon>
        <taxon>Roseobacteraceae</taxon>
        <taxon>Sulfitobacter</taxon>
    </lineage>
</organism>
<dbReference type="EMBL" id="JBHSWG010000003">
    <property type="protein sequence ID" value="MFC6761648.1"/>
    <property type="molecule type" value="Genomic_DNA"/>
</dbReference>
<gene>
    <name evidence="1" type="ORF">ACFQFQ_22755</name>
</gene>
<sequence>MAETLIEGETVKRVAQRHDLFPSRVTDRRRMARQGKLVFPNSMGMGFVPVEVDQAAVPVVAPVVVGRLDTLDIIREAHVMPGGETAGTR</sequence>
<evidence type="ECO:0000313" key="2">
    <source>
        <dbReference type="Proteomes" id="UP001596353"/>
    </source>
</evidence>
<proteinExistence type="predicted"/>
<evidence type="ECO:0000313" key="1">
    <source>
        <dbReference type="EMBL" id="MFC6761648.1"/>
    </source>
</evidence>